<evidence type="ECO:0000313" key="2">
    <source>
        <dbReference type="EMBL" id="WPJ96387.1"/>
    </source>
</evidence>
<dbReference type="EMBL" id="CP138858">
    <property type="protein sequence ID" value="WPJ96387.1"/>
    <property type="molecule type" value="Genomic_DNA"/>
</dbReference>
<accession>A0ABZ0RLH7</accession>
<evidence type="ECO:0000313" key="3">
    <source>
        <dbReference type="Proteomes" id="UP001324993"/>
    </source>
</evidence>
<dbReference type="RefSeq" id="WP_319833246.1">
    <property type="nucleotide sequence ID" value="NZ_CP138858.1"/>
</dbReference>
<dbReference type="Proteomes" id="UP001324993">
    <property type="component" value="Chromosome"/>
</dbReference>
<protein>
    <submittedName>
        <fullName evidence="2">Type II toxin-antitoxin system RelE/ParE family toxin</fullName>
    </submittedName>
</protein>
<name>A0ABZ0RLH7_9BACT</name>
<evidence type="ECO:0000256" key="1">
    <source>
        <dbReference type="ARBA" id="ARBA00022649"/>
    </source>
</evidence>
<sequence>MVYQIVWTDSAIANLKELCEYITKDNPETARKLVLALVEHAESLDTLPLRGKVYPSL</sequence>
<gene>
    <name evidence="2" type="ORF">SH580_01560</name>
</gene>
<keyword evidence="3" id="KW-1185">Reference proteome</keyword>
<keyword evidence="1" id="KW-1277">Toxin-antitoxin system</keyword>
<dbReference type="InterPro" id="IPR035093">
    <property type="entry name" value="RelE/ParE_toxin_dom_sf"/>
</dbReference>
<reference evidence="2 3" key="1">
    <citation type="submission" date="2023-11" db="EMBL/GenBank/DDBJ databases">
        <title>Coraliomargarita sp. nov., isolated from marine algae.</title>
        <authorList>
            <person name="Lee J.K."/>
            <person name="Baek J.H."/>
            <person name="Kim J.M."/>
            <person name="Choi D.G."/>
            <person name="Jeon C.O."/>
        </authorList>
    </citation>
    <scope>NUCLEOTIDE SEQUENCE [LARGE SCALE GENOMIC DNA]</scope>
    <source>
        <strain evidence="2 3">J2-16</strain>
    </source>
</reference>
<dbReference type="Gene3D" id="3.30.2310.20">
    <property type="entry name" value="RelE-like"/>
    <property type="match status" value="1"/>
</dbReference>
<organism evidence="2 3">
    <name type="scientific">Coraliomargarita algicola</name>
    <dbReference type="NCBI Taxonomy" id="3092156"/>
    <lineage>
        <taxon>Bacteria</taxon>
        <taxon>Pseudomonadati</taxon>
        <taxon>Verrucomicrobiota</taxon>
        <taxon>Opitutia</taxon>
        <taxon>Puniceicoccales</taxon>
        <taxon>Coraliomargaritaceae</taxon>
        <taxon>Coraliomargarita</taxon>
    </lineage>
</organism>
<dbReference type="Pfam" id="PF05016">
    <property type="entry name" value="ParE_toxin"/>
    <property type="match status" value="1"/>
</dbReference>
<proteinExistence type="predicted"/>
<dbReference type="InterPro" id="IPR007712">
    <property type="entry name" value="RelE/ParE_toxin"/>
</dbReference>